<dbReference type="Pfam" id="PF23855">
    <property type="entry name" value="DUF7218"/>
    <property type="match status" value="1"/>
</dbReference>
<dbReference type="STRING" id="871652.SAMN04515673_101106"/>
<protein>
    <submittedName>
        <fullName evidence="3">Rho termination factor, N-terminal domain</fullName>
    </submittedName>
</protein>
<evidence type="ECO:0000256" key="1">
    <source>
        <dbReference type="SAM" id="MobiDB-lite"/>
    </source>
</evidence>
<dbReference type="RefSeq" id="WP_092075537.1">
    <property type="nucleotide sequence ID" value="NZ_FOYI01000001.1"/>
</dbReference>
<dbReference type="EMBL" id="FOYI01000001">
    <property type="protein sequence ID" value="SFQ94840.1"/>
    <property type="molecule type" value="Genomic_DNA"/>
</dbReference>
<dbReference type="AlphaFoldDB" id="A0A1I6CNU0"/>
<accession>A0A1I6CNU0</accession>
<feature type="domain" description="Rho termination factor-like N-terminal" evidence="2">
    <location>
        <begin position="58"/>
        <end position="84"/>
    </location>
</feature>
<gene>
    <name evidence="3" type="ORF">SAMN04515673_101106</name>
</gene>
<dbReference type="Proteomes" id="UP000199302">
    <property type="component" value="Unassembled WGS sequence"/>
</dbReference>
<feature type="region of interest" description="Disordered" evidence="1">
    <location>
        <begin position="1"/>
        <end position="58"/>
    </location>
</feature>
<dbReference type="Pfam" id="PF07498">
    <property type="entry name" value="Rho_N"/>
    <property type="match status" value="1"/>
</dbReference>
<evidence type="ECO:0000313" key="4">
    <source>
        <dbReference type="Proteomes" id="UP000199302"/>
    </source>
</evidence>
<reference evidence="3 4" key="1">
    <citation type="submission" date="2016-10" db="EMBL/GenBank/DDBJ databases">
        <authorList>
            <person name="de Groot N.N."/>
        </authorList>
    </citation>
    <scope>NUCLEOTIDE SEQUENCE [LARGE SCALE GENOMIC DNA]</scope>
    <source>
        <strain evidence="4">KMM 9023,NRIC 0796,JCM 17311,KCTC 23692</strain>
    </source>
</reference>
<dbReference type="OrthoDB" id="215254at2"/>
<keyword evidence="4" id="KW-1185">Reference proteome</keyword>
<dbReference type="InterPro" id="IPR055642">
    <property type="entry name" value="DUF7218"/>
</dbReference>
<evidence type="ECO:0000313" key="3">
    <source>
        <dbReference type="EMBL" id="SFQ94840.1"/>
    </source>
</evidence>
<dbReference type="InterPro" id="IPR011112">
    <property type="entry name" value="Rho-like_N"/>
</dbReference>
<sequence>MSETDRPSIKDEETYEALREDGMSKQKAARIANAQANDEMSPSKKGGKAPPYEEWTKDELYDRARELDIEGRSDMTKDALIEALRDR</sequence>
<dbReference type="GO" id="GO:0006353">
    <property type="term" value="P:DNA-templated transcription termination"/>
    <property type="evidence" value="ECO:0007669"/>
    <property type="project" value="InterPro"/>
</dbReference>
<feature type="compositionally biased region" description="Basic and acidic residues" evidence="1">
    <location>
        <begin position="1"/>
        <end position="24"/>
    </location>
</feature>
<name>A0A1I6CNU0_9RHOB</name>
<organism evidence="3 4">
    <name type="scientific">Poseidonocella sedimentorum</name>
    <dbReference type="NCBI Taxonomy" id="871652"/>
    <lineage>
        <taxon>Bacteria</taxon>
        <taxon>Pseudomonadati</taxon>
        <taxon>Pseudomonadota</taxon>
        <taxon>Alphaproteobacteria</taxon>
        <taxon>Rhodobacterales</taxon>
        <taxon>Roseobacteraceae</taxon>
        <taxon>Poseidonocella</taxon>
    </lineage>
</organism>
<evidence type="ECO:0000259" key="2">
    <source>
        <dbReference type="Pfam" id="PF07498"/>
    </source>
</evidence>
<proteinExistence type="predicted"/>